<evidence type="ECO:0000256" key="4">
    <source>
        <dbReference type="ARBA" id="ARBA00022553"/>
    </source>
</evidence>
<keyword evidence="11" id="KW-0808">Transferase</keyword>
<proteinExistence type="inferred from homology"/>
<dbReference type="InterPro" id="IPR007229">
    <property type="entry name" value="Nic_PRibTrfase-Fam"/>
</dbReference>
<dbReference type="PANTHER" id="PTHR11098">
    <property type="entry name" value="NICOTINATE PHOSPHORIBOSYLTRANSFERASE"/>
    <property type="match status" value="1"/>
</dbReference>
<name>A0A5Q6PK87_VIBCL</name>
<dbReference type="PIRSF" id="PIRSF000484">
    <property type="entry name" value="NAPRT"/>
    <property type="match status" value="1"/>
</dbReference>
<comment type="similarity">
    <text evidence="2 7 8">Belongs to the NAPRTase family.</text>
</comment>
<dbReference type="HAMAP" id="MF_00570">
    <property type="entry name" value="NAPRTase"/>
    <property type="match status" value="1"/>
</dbReference>
<sequence length="435" mass="50457">MNGQTSTQFKKEQHNSLLSNVEVNAINSAFHHRDRIITSLLDNDFYKFNMMYAIFKIHLGAKVKAKFKVRNDEDLASVMPEVKRQIEMLSHLRLDETGLNNLREKAPFYDETFFEYLSMYKLNSNNISITQTGKNNLEIEYNGSWIGYILYEIYVMAIVSECRNLYLYPNATMEQFKKPLHEKIKWLKMQRELGRIDENFHFADFGTRRRFSGKVHEYLVETLKRELPEHFVGTSNVRLASQHHLTAIGTQAHEWFQAHQNLGYQLVNSQKAALENWVQVFRGELGIALTDCISMKAFVKDFDLFFGKLFDGLRHDSGCPFKWGEMAIQAYEDLGIDPNTKTLIFSDGLDLEKAVDIYNHFKGRIKMSFGIGTFLTADMDIEGFKAMNMVMKLVETNGKPVAKLSDSPGKTMCEDEEFITYLKKVFDYKEEDLLS</sequence>
<evidence type="ECO:0000256" key="1">
    <source>
        <dbReference type="ARBA" id="ARBA00004952"/>
    </source>
</evidence>
<reference evidence="11 12" key="1">
    <citation type="submission" date="2019-09" db="EMBL/GenBank/DDBJ databases">
        <authorList>
            <person name="Kritzky A."/>
            <person name="Schelkanova E.Y."/>
            <person name="Alkhova Z.V."/>
            <person name="Smirnova N.I."/>
        </authorList>
    </citation>
    <scope>NUCLEOTIDE SEQUENCE [LARGE SCALE GENOMIC DNA]</scope>
    <source>
        <strain evidence="11 12">M1526</strain>
    </source>
</reference>
<dbReference type="Pfam" id="PF04095">
    <property type="entry name" value="NAPRTase"/>
    <property type="match status" value="1"/>
</dbReference>
<dbReference type="Pfam" id="PF17767">
    <property type="entry name" value="NAPRTase_N"/>
    <property type="match status" value="1"/>
</dbReference>
<dbReference type="InterPro" id="IPR040727">
    <property type="entry name" value="NAPRTase_N"/>
</dbReference>
<evidence type="ECO:0000256" key="6">
    <source>
        <dbReference type="ARBA" id="ARBA00022642"/>
    </source>
</evidence>
<dbReference type="EMBL" id="VUAA01000007">
    <property type="protein sequence ID" value="KAA1255245.1"/>
    <property type="molecule type" value="Genomic_DNA"/>
</dbReference>
<evidence type="ECO:0000256" key="3">
    <source>
        <dbReference type="ARBA" id="ARBA00013236"/>
    </source>
</evidence>
<evidence type="ECO:0000313" key="12">
    <source>
        <dbReference type="Proteomes" id="UP000323225"/>
    </source>
</evidence>
<evidence type="ECO:0000259" key="10">
    <source>
        <dbReference type="Pfam" id="PF17767"/>
    </source>
</evidence>
<dbReference type="NCBIfam" id="NF003704">
    <property type="entry name" value="PRK05321.1"/>
    <property type="match status" value="1"/>
</dbReference>
<keyword evidence="4 7" id="KW-0597">Phosphoprotein</keyword>
<dbReference type="SUPFAM" id="SSF54675">
    <property type="entry name" value="Nicotinate/Quinolinate PRTase N-terminal domain-like"/>
    <property type="match status" value="1"/>
</dbReference>
<dbReference type="UniPathway" id="UPA00253">
    <property type="reaction ID" value="UER00457"/>
</dbReference>
<dbReference type="InterPro" id="IPR036068">
    <property type="entry name" value="Nicotinate_pribotase-like_C"/>
</dbReference>
<evidence type="ECO:0000313" key="11">
    <source>
        <dbReference type="EMBL" id="KAA1255245.1"/>
    </source>
</evidence>
<dbReference type="GO" id="GO:0034355">
    <property type="term" value="P:NAD+ biosynthetic process via the salvage pathway"/>
    <property type="evidence" value="ECO:0007669"/>
    <property type="project" value="TreeGrafter"/>
</dbReference>
<feature type="modified residue" description="Phosphohistidine; by autocatalysis" evidence="7">
    <location>
        <position position="253"/>
    </location>
</feature>
<comment type="catalytic activity">
    <reaction evidence="7 8">
        <text>5-phospho-alpha-D-ribose 1-diphosphate + nicotinate + ATP + H2O = nicotinate beta-D-ribonucleotide + ADP + phosphate + diphosphate</text>
        <dbReference type="Rhea" id="RHEA:36163"/>
        <dbReference type="ChEBI" id="CHEBI:15377"/>
        <dbReference type="ChEBI" id="CHEBI:30616"/>
        <dbReference type="ChEBI" id="CHEBI:32544"/>
        <dbReference type="ChEBI" id="CHEBI:33019"/>
        <dbReference type="ChEBI" id="CHEBI:43474"/>
        <dbReference type="ChEBI" id="CHEBI:57502"/>
        <dbReference type="ChEBI" id="CHEBI:58017"/>
        <dbReference type="ChEBI" id="CHEBI:456216"/>
        <dbReference type="EC" id="6.3.4.21"/>
    </reaction>
</comment>
<dbReference type="EC" id="6.3.4.21" evidence="3 7"/>
<keyword evidence="11" id="KW-0328">Glycosyltransferase</keyword>
<gene>
    <name evidence="7 11" type="primary">pncB</name>
    <name evidence="11" type="ORF">F0M16_08495</name>
</gene>
<evidence type="ECO:0000259" key="9">
    <source>
        <dbReference type="Pfam" id="PF04095"/>
    </source>
</evidence>
<dbReference type="Proteomes" id="UP000323225">
    <property type="component" value="Unassembled WGS sequence"/>
</dbReference>
<dbReference type="SUPFAM" id="SSF51690">
    <property type="entry name" value="Nicotinate/Quinolinate PRTase C-terminal domain-like"/>
    <property type="match status" value="1"/>
</dbReference>
<protein>
    <recommendedName>
        <fullName evidence="3 7">Nicotinate phosphoribosyltransferase</fullName>
        <shortName evidence="7">NAPRTase</shortName>
        <ecNumber evidence="3 7">6.3.4.21</ecNumber>
    </recommendedName>
</protein>
<comment type="PTM">
    <text evidence="7 8">Transiently phosphorylated on a His residue during the reaction cycle. Phosphorylation strongly increases the affinity for substrates and increases the rate of nicotinate D-ribonucleotide production. Dephosphorylation regenerates the low-affinity form of the enzyme, leading to product release.</text>
</comment>
<dbReference type="Gene3D" id="3.20.140.10">
    <property type="entry name" value="nicotinate phosphoribosyltransferase"/>
    <property type="match status" value="1"/>
</dbReference>
<dbReference type="GO" id="GO:0016757">
    <property type="term" value="F:glycosyltransferase activity"/>
    <property type="evidence" value="ECO:0007669"/>
    <property type="project" value="UniProtKB-KW"/>
</dbReference>
<dbReference type="InterPro" id="IPR041525">
    <property type="entry name" value="N/Namide_PRibTrfase"/>
</dbReference>
<feature type="domain" description="Nicotinate phosphoribosyltransferase N-terminal" evidence="10">
    <location>
        <begin position="41"/>
        <end position="160"/>
    </location>
</feature>
<feature type="domain" description="Nicotinate/nicotinamide phosphoribosyltransferase" evidence="9">
    <location>
        <begin position="200"/>
        <end position="429"/>
    </location>
</feature>
<keyword evidence="6 7" id="KW-0662">Pyridine nucleotide biosynthesis</keyword>
<dbReference type="NCBIfam" id="TIGR01514">
    <property type="entry name" value="NAPRTase"/>
    <property type="match status" value="1"/>
</dbReference>
<comment type="pathway">
    <text evidence="1 7 8">Cofactor biosynthesis; NAD(+) biosynthesis; nicotinate D-ribonucleotide from nicotinate: step 1/1.</text>
</comment>
<accession>A0A5Q6PK87</accession>
<dbReference type="GO" id="GO:0005829">
    <property type="term" value="C:cytosol"/>
    <property type="evidence" value="ECO:0007669"/>
    <property type="project" value="TreeGrafter"/>
</dbReference>
<evidence type="ECO:0000256" key="5">
    <source>
        <dbReference type="ARBA" id="ARBA00022598"/>
    </source>
</evidence>
<dbReference type="AlphaFoldDB" id="A0A5Q6PK87"/>
<comment type="caution">
    <text evidence="11">The sequence shown here is derived from an EMBL/GenBank/DDBJ whole genome shotgun (WGS) entry which is preliminary data.</text>
</comment>
<evidence type="ECO:0000256" key="7">
    <source>
        <dbReference type="HAMAP-Rule" id="MF_00570"/>
    </source>
</evidence>
<dbReference type="GO" id="GO:0004516">
    <property type="term" value="F:nicotinate phosphoribosyltransferase activity"/>
    <property type="evidence" value="ECO:0007669"/>
    <property type="project" value="UniProtKB-UniRule"/>
</dbReference>
<evidence type="ECO:0000256" key="2">
    <source>
        <dbReference type="ARBA" id="ARBA00010897"/>
    </source>
</evidence>
<dbReference type="InterPro" id="IPR006406">
    <property type="entry name" value="Nic_PRibTrfase"/>
</dbReference>
<keyword evidence="5 7" id="KW-0436">Ligase</keyword>
<dbReference type="PANTHER" id="PTHR11098:SF1">
    <property type="entry name" value="NICOTINATE PHOSPHORIBOSYLTRANSFERASE"/>
    <property type="match status" value="1"/>
</dbReference>
<evidence type="ECO:0000256" key="8">
    <source>
        <dbReference type="RuleBase" id="RU003838"/>
    </source>
</evidence>
<comment type="function">
    <text evidence="7 8">Catalyzes the synthesis of beta-nicotinate D-ribonucleotide from nicotinate and 5-phospho-D-ribose 1-phosphate at the expense of ATP.</text>
</comment>
<organism evidence="11 12">
    <name type="scientific">Vibrio cholerae</name>
    <dbReference type="NCBI Taxonomy" id="666"/>
    <lineage>
        <taxon>Bacteria</taxon>
        <taxon>Pseudomonadati</taxon>
        <taxon>Pseudomonadota</taxon>
        <taxon>Gammaproteobacteria</taxon>
        <taxon>Vibrionales</taxon>
        <taxon>Vibrionaceae</taxon>
        <taxon>Vibrio</taxon>
    </lineage>
</organism>